<keyword evidence="2 3" id="KW-0040">ANK repeat</keyword>
<dbReference type="Gene3D" id="1.25.40.20">
    <property type="entry name" value="Ankyrin repeat-containing domain"/>
    <property type="match status" value="3"/>
</dbReference>
<dbReference type="SUPFAM" id="SSF54236">
    <property type="entry name" value="Ubiquitin-like"/>
    <property type="match status" value="1"/>
</dbReference>
<accession>A0A812M7A0</accession>
<evidence type="ECO:0000256" key="1">
    <source>
        <dbReference type="ARBA" id="ARBA00022737"/>
    </source>
</evidence>
<keyword evidence="1" id="KW-0677">Repeat</keyword>
<organism evidence="5 6">
    <name type="scientific">Symbiodinium pilosum</name>
    <name type="common">Dinoflagellate</name>
    <dbReference type="NCBI Taxonomy" id="2952"/>
    <lineage>
        <taxon>Eukaryota</taxon>
        <taxon>Sar</taxon>
        <taxon>Alveolata</taxon>
        <taxon>Dinophyceae</taxon>
        <taxon>Suessiales</taxon>
        <taxon>Symbiodiniaceae</taxon>
        <taxon>Symbiodinium</taxon>
    </lineage>
</organism>
<dbReference type="Gene3D" id="3.10.20.90">
    <property type="entry name" value="Phosphatidylinositol 3-kinase Catalytic Subunit, Chain A, domain 1"/>
    <property type="match status" value="1"/>
</dbReference>
<dbReference type="PROSITE" id="PS50297">
    <property type="entry name" value="ANK_REP_REGION"/>
    <property type="match status" value="6"/>
</dbReference>
<sequence length="667" mass="72123">MCVGQKQGSSTAAVLALLQAMKQEGALRKQKSALSVAFDVVVKPMRPTFLQLSKEKESEPNVYTCSAAVSACVRGAEWVRVFDRTLKWSPEHFQIDVGAESAPAWAKDEGKGAQWREALDLLDQLSDLAKSERSRLALLFGSTRAFQEKVAIVLGKFQFSLETLLVVMLVEVEELTTVRALKLHLQTLPEVGVPRFRQRLLHEGRNLEDDEALSAAMDLQFVLLPFAEISREREEVDQLIVACQNGNASEVEEILKRPQWPDYISGSHRDTPMTAASGRGFPEIVSLLLEAAADINKNCAIYRKDTPLGAATSNGQLEVVQLLLEKGANRHKRSGALDETPLELACQRGETEIVRLLLEDVSSPDHLAKAFLYAAEGHASVIRQLLAARADIDRRTQGQTALVQACRKGHKEVVRTLLAAGADKDKPGSGSPLYEACRNDHAEIMGLLLEAGAHPDRGAPLSWASSAGKTEMVRALLSARADVNGAFGLQVSNSPLLEAVRKDQAEVVQLLLEARADPNRTQKPHIETALGDASKRGNSIIVKSLLRARADQDRLCSPQDETPLGRACDHGHHEIVVSLLGARASCNQTSRESTPLLLASTGNHTDTVRLLLAANADANAIGKDKVGRGETALGMASGKGNVDIARMLLGASADTEKLGRSDGPTPL</sequence>
<dbReference type="PANTHER" id="PTHR24173:SF74">
    <property type="entry name" value="ANKYRIN REPEAT DOMAIN-CONTAINING PROTEIN 16"/>
    <property type="match status" value="1"/>
</dbReference>
<dbReference type="Pfam" id="PF00240">
    <property type="entry name" value="ubiquitin"/>
    <property type="match status" value="1"/>
</dbReference>
<dbReference type="SUPFAM" id="SSF48403">
    <property type="entry name" value="Ankyrin repeat"/>
    <property type="match status" value="2"/>
</dbReference>
<dbReference type="AlphaFoldDB" id="A0A812M7A0"/>
<dbReference type="PROSITE" id="PS50053">
    <property type="entry name" value="UBIQUITIN_2"/>
    <property type="match status" value="1"/>
</dbReference>
<evidence type="ECO:0000256" key="2">
    <source>
        <dbReference type="ARBA" id="ARBA00023043"/>
    </source>
</evidence>
<feature type="repeat" description="ANK" evidence="3">
    <location>
        <begin position="591"/>
        <end position="623"/>
    </location>
</feature>
<dbReference type="EMBL" id="CAJNIZ010006891">
    <property type="protein sequence ID" value="CAE7253428.1"/>
    <property type="molecule type" value="Genomic_DNA"/>
</dbReference>
<feature type="repeat" description="ANK" evidence="3">
    <location>
        <begin position="628"/>
        <end position="660"/>
    </location>
</feature>
<reference evidence="5" key="1">
    <citation type="submission" date="2021-02" db="EMBL/GenBank/DDBJ databases">
        <authorList>
            <person name="Dougan E. K."/>
            <person name="Rhodes N."/>
            <person name="Thang M."/>
            <person name="Chan C."/>
        </authorList>
    </citation>
    <scope>NUCLEOTIDE SEQUENCE</scope>
</reference>
<comment type="caution">
    <text evidence="5">The sequence shown here is derived from an EMBL/GenBank/DDBJ whole genome shotgun (WGS) entry which is preliminary data.</text>
</comment>
<dbReference type="SMART" id="SM00248">
    <property type="entry name" value="ANK"/>
    <property type="match status" value="12"/>
</dbReference>
<dbReference type="InterPro" id="IPR002110">
    <property type="entry name" value="Ankyrin_rpt"/>
</dbReference>
<dbReference type="SMART" id="SM00213">
    <property type="entry name" value="UBQ"/>
    <property type="match status" value="1"/>
</dbReference>
<evidence type="ECO:0000256" key="3">
    <source>
        <dbReference type="PROSITE-ProRule" id="PRU00023"/>
    </source>
</evidence>
<feature type="repeat" description="ANK" evidence="3">
    <location>
        <begin position="397"/>
        <end position="429"/>
    </location>
</feature>
<dbReference type="Pfam" id="PF12796">
    <property type="entry name" value="Ank_2"/>
    <property type="match status" value="3"/>
</dbReference>
<dbReference type="InterPro" id="IPR036770">
    <property type="entry name" value="Ankyrin_rpt-contain_sf"/>
</dbReference>
<protein>
    <submittedName>
        <fullName evidence="5">Mask protein</fullName>
    </submittedName>
</protein>
<proteinExistence type="predicted"/>
<keyword evidence="6" id="KW-1185">Reference proteome</keyword>
<dbReference type="Proteomes" id="UP000649617">
    <property type="component" value="Unassembled WGS sequence"/>
</dbReference>
<dbReference type="PROSITE" id="PS50088">
    <property type="entry name" value="ANK_REPEAT"/>
    <property type="match status" value="6"/>
</dbReference>
<dbReference type="InterPro" id="IPR029071">
    <property type="entry name" value="Ubiquitin-like_domsf"/>
</dbReference>
<feature type="repeat" description="ANK" evidence="3">
    <location>
        <begin position="337"/>
        <end position="369"/>
    </location>
</feature>
<dbReference type="CDD" id="cd17039">
    <property type="entry name" value="Ubl_ubiquitin_like"/>
    <property type="match status" value="1"/>
</dbReference>
<name>A0A812M7A0_SYMPI</name>
<dbReference type="PANTHER" id="PTHR24173">
    <property type="entry name" value="ANKYRIN REPEAT CONTAINING"/>
    <property type="match status" value="1"/>
</dbReference>
<feature type="repeat" description="ANK" evidence="3">
    <location>
        <begin position="491"/>
        <end position="523"/>
    </location>
</feature>
<feature type="repeat" description="ANK" evidence="3">
    <location>
        <begin position="303"/>
        <end position="335"/>
    </location>
</feature>
<evidence type="ECO:0000259" key="4">
    <source>
        <dbReference type="PROSITE" id="PS50053"/>
    </source>
</evidence>
<feature type="non-terminal residue" evidence="5">
    <location>
        <position position="667"/>
    </location>
</feature>
<gene>
    <name evidence="5" type="primary">mask</name>
    <name evidence="5" type="ORF">SPIL2461_LOCUS4980</name>
</gene>
<dbReference type="Pfam" id="PF00023">
    <property type="entry name" value="Ank"/>
    <property type="match status" value="3"/>
</dbReference>
<feature type="domain" description="Ubiquitin-like" evidence="4">
    <location>
        <begin position="157"/>
        <end position="214"/>
    </location>
</feature>
<dbReference type="OrthoDB" id="4772757at2759"/>
<dbReference type="InterPro" id="IPR000626">
    <property type="entry name" value="Ubiquitin-like_dom"/>
</dbReference>
<evidence type="ECO:0000313" key="6">
    <source>
        <dbReference type="Proteomes" id="UP000649617"/>
    </source>
</evidence>
<evidence type="ECO:0000313" key="5">
    <source>
        <dbReference type="EMBL" id="CAE7253428.1"/>
    </source>
</evidence>